<keyword evidence="1" id="KW-0560">Oxidoreductase</keyword>
<feature type="domain" description="Dihydroprymidine dehydrogenase" evidence="10">
    <location>
        <begin position="175"/>
        <end position="259"/>
    </location>
</feature>
<evidence type="ECO:0000256" key="2">
    <source>
        <dbReference type="ARBA" id="ARBA00030119"/>
    </source>
</evidence>
<dbReference type="InterPro" id="IPR009051">
    <property type="entry name" value="Helical_ferredxn"/>
</dbReference>
<comment type="subunit">
    <text evidence="7">Heterotetramer of 2 PreA and 2 PreT subunits.</text>
</comment>
<comment type="caution">
    <text evidence="11">The sequence shown here is derived from an EMBL/GenBank/DDBJ whole genome shotgun (WGS) entry which is preliminary data.</text>
</comment>
<dbReference type="EMBL" id="QUAJ01000019">
    <property type="protein sequence ID" value="REI40470.1"/>
    <property type="molecule type" value="Genomic_DNA"/>
</dbReference>
<reference evidence="11 12" key="1">
    <citation type="submission" date="2018-08" db="EMBL/GenBank/DDBJ databases">
        <title>Draft genome sequence of Psychrilyobacter sp. strain SD5 isolated from Black Sea water.</title>
        <authorList>
            <person name="Yadav S."/>
            <person name="Villanueva L."/>
            <person name="Damste J.S.S."/>
        </authorList>
    </citation>
    <scope>NUCLEOTIDE SEQUENCE [LARGE SCALE GENOMIC DNA]</scope>
    <source>
        <strain evidence="11 12">SD5</strain>
    </source>
</reference>
<protein>
    <recommendedName>
        <fullName evidence="8">dihydrouracil dehydrogenase (NAD(+))</fullName>
        <ecNumber evidence="8">1.3.1.1</ecNumber>
    </recommendedName>
    <alternativeName>
        <fullName evidence="3">Dihydrothymine dehydrogenase</fullName>
    </alternativeName>
    <alternativeName>
        <fullName evidence="2">Dihydrouracil dehydrogenase</fullName>
    </alternativeName>
</protein>
<dbReference type="PANTHER" id="PTHR43073:SF2">
    <property type="entry name" value="DIHYDROPYRIMIDINE DEHYDROGENASE [NADP(+)]"/>
    <property type="match status" value="1"/>
</dbReference>
<evidence type="ECO:0000256" key="1">
    <source>
        <dbReference type="ARBA" id="ARBA00023002"/>
    </source>
</evidence>
<evidence type="ECO:0000256" key="4">
    <source>
        <dbReference type="ARBA" id="ARBA00047685"/>
    </source>
</evidence>
<dbReference type="Gene3D" id="3.10.20.600">
    <property type="match status" value="1"/>
</dbReference>
<name>A0ABX9KFT0_9FUSO</name>
<dbReference type="Pfam" id="PF14691">
    <property type="entry name" value="Fer4_20"/>
    <property type="match status" value="1"/>
</dbReference>
<dbReference type="InterPro" id="IPR023753">
    <property type="entry name" value="FAD/NAD-binding_dom"/>
</dbReference>
<dbReference type="Gene3D" id="1.10.1060.10">
    <property type="entry name" value="Alpha-helical ferredoxin"/>
    <property type="match status" value="1"/>
</dbReference>
<organism evidence="11 12">
    <name type="scientific">Psychrilyobacter piezotolerans</name>
    <dbReference type="NCBI Taxonomy" id="2293438"/>
    <lineage>
        <taxon>Bacteria</taxon>
        <taxon>Fusobacteriati</taxon>
        <taxon>Fusobacteriota</taxon>
        <taxon>Fusobacteriia</taxon>
        <taxon>Fusobacteriales</taxon>
        <taxon>Fusobacteriaceae</taxon>
        <taxon>Psychrilyobacter</taxon>
    </lineage>
</organism>
<dbReference type="EC" id="1.3.1.1" evidence="8"/>
<evidence type="ECO:0000256" key="3">
    <source>
        <dbReference type="ARBA" id="ARBA00032722"/>
    </source>
</evidence>
<dbReference type="Proteomes" id="UP000263486">
    <property type="component" value="Unassembled WGS sequence"/>
</dbReference>
<dbReference type="SUPFAM" id="SSF51971">
    <property type="entry name" value="Nucleotide-binding domain"/>
    <property type="match status" value="1"/>
</dbReference>
<dbReference type="InterPro" id="IPR028261">
    <property type="entry name" value="DPD_II"/>
</dbReference>
<dbReference type="PRINTS" id="PR00368">
    <property type="entry name" value="FADPNR"/>
</dbReference>
<dbReference type="PANTHER" id="PTHR43073">
    <property type="entry name" value="DIHYDROPYRIMIDINE DEHYDROGENASE [NADP(+)]"/>
    <property type="match status" value="1"/>
</dbReference>
<comment type="catalytic activity">
    <reaction evidence="4">
        <text>5,6-dihydrothymine + NAD(+) = thymine + NADH + H(+)</text>
        <dbReference type="Rhea" id="RHEA:28791"/>
        <dbReference type="ChEBI" id="CHEBI:15378"/>
        <dbReference type="ChEBI" id="CHEBI:17821"/>
        <dbReference type="ChEBI" id="CHEBI:27468"/>
        <dbReference type="ChEBI" id="CHEBI:57540"/>
        <dbReference type="ChEBI" id="CHEBI:57945"/>
        <dbReference type="EC" id="1.3.1.1"/>
    </reaction>
</comment>
<evidence type="ECO:0000259" key="9">
    <source>
        <dbReference type="Pfam" id="PF07992"/>
    </source>
</evidence>
<dbReference type="Gene3D" id="3.50.50.60">
    <property type="entry name" value="FAD/NAD(P)-binding domain"/>
    <property type="match status" value="2"/>
</dbReference>
<comment type="function">
    <text evidence="6">Involved in pyrimidine base degradation. Catalyzes physiologically the reduction of uracil to 5,6-dihydrouracil (DHU) by using NADH as a specific cosubstrate. It also catalyzes the reverse reaction and the reduction of thymine to 5,6-dihydrothymine (DHT).</text>
</comment>
<evidence type="ECO:0000256" key="8">
    <source>
        <dbReference type="ARBA" id="ARBA00049728"/>
    </source>
</evidence>
<sequence>MEKNKIIHTFGDICNKSAVEINEKTTVSDILSESEGMKENRKLKVVQIGGPLGICIPPKDISKNINEFEKFFNGRMIAFLNDLFCPVDYMRFLTRFLIRELRIDNDNIRKLNQSIEKITQGRGDLETLEEIKKSLVLGKTVAEKRLADIFLFLLDEFKDEVLEHILDKKCSTGICRTLITAQCINACPAEVYIPGYIELMKNDQYEKAYDLMRKNNPLSFICGKICARPCEERCRRKEIESTVGVRALKRFTCDLVVNNKEYTEDKLESNSKKIAVVGGGPAGISASYYLARTGYSVTIYEASSVIGGMLAMGIPEYRLPQKTIDDEVELITNLGVKIIKNTKIGKDISLKTLRDSNDAVLLASGCHMGNKFGPESENIEPAVKFLKEVKIDKRKTIGETVLVIGGGDVAMDAARTALRLEADVIVASLESFDQMPSKEEKHEAGEEGVNFLNQYGIKTIEIEGEKLLVTLKRCLILEKDGRFDPQYDEDDIKTLEVDNLIMAIGQRPDNSYLDEDIKTVNGWVKTDKYSFKTTAEGVYAIGDMYRPGIAIKAIAEAKKAAAAMDEALGGDGLYLGEEIEIPERPLNCQMWEVEKADENIHVPQNLADNFELVSVVYTREEAKKEAGRCMRCDRNSIKPLHLK</sequence>
<evidence type="ECO:0000259" key="10">
    <source>
        <dbReference type="Pfam" id="PF14691"/>
    </source>
</evidence>
<gene>
    <name evidence="11" type="ORF">DYH56_10650</name>
</gene>
<keyword evidence="12" id="KW-1185">Reference proteome</keyword>
<evidence type="ECO:0000256" key="6">
    <source>
        <dbReference type="ARBA" id="ARBA00049578"/>
    </source>
</evidence>
<dbReference type="Pfam" id="PF07992">
    <property type="entry name" value="Pyr_redox_2"/>
    <property type="match status" value="1"/>
</dbReference>
<evidence type="ECO:0000313" key="12">
    <source>
        <dbReference type="Proteomes" id="UP000263486"/>
    </source>
</evidence>
<dbReference type="SUPFAM" id="SSF142984">
    <property type="entry name" value="Nqo1 middle domain-like"/>
    <property type="match status" value="1"/>
</dbReference>
<evidence type="ECO:0000256" key="7">
    <source>
        <dbReference type="ARBA" id="ARBA00049714"/>
    </source>
</evidence>
<dbReference type="SUPFAM" id="SSF46548">
    <property type="entry name" value="alpha-helical ferredoxin"/>
    <property type="match status" value="1"/>
</dbReference>
<evidence type="ECO:0000256" key="5">
    <source>
        <dbReference type="ARBA" id="ARBA00048792"/>
    </source>
</evidence>
<evidence type="ECO:0000313" key="11">
    <source>
        <dbReference type="EMBL" id="REI40470.1"/>
    </source>
</evidence>
<feature type="domain" description="FAD/NAD(P)-binding" evidence="9">
    <location>
        <begin position="273"/>
        <end position="557"/>
    </location>
</feature>
<dbReference type="InterPro" id="IPR036188">
    <property type="entry name" value="FAD/NAD-bd_sf"/>
</dbReference>
<dbReference type="PRINTS" id="PR00469">
    <property type="entry name" value="PNDRDTASEII"/>
</dbReference>
<comment type="catalytic activity">
    <reaction evidence="5">
        <text>5,6-dihydrouracil + NAD(+) = uracil + NADH + H(+)</text>
        <dbReference type="Rhea" id="RHEA:20189"/>
        <dbReference type="ChEBI" id="CHEBI:15378"/>
        <dbReference type="ChEBI" id="CHEBI:15901"/>
        <dbReference type="ChEBI" id="CHEBI:17568"/>
        <dbReference type="ChEBI" id="CHEBI:57540"/>
        <dbReference type="ChEBI" id="CHEBI:57945"/>
        <dbReference type="EC" id="1.3.1.1"/>
    </reaction>
</comment>
<accession>A0ABX9KFT0</accession>
<proteinExistence type="predicted"/>
<dbReference type="RefSeq" id="WP_114642855.1">
    <property type="nucleotide sequence ID" value="NZ_JAACIO010000020.1"/>
</dbReference>